<dbReference type="GO" id="GO:0090050">
    <property type="term" value="P:positive regulation of cell migration involved in sprouting angiogenesis"/>
    <property type="evidence" value="ECO:0007669"/>
    <property type="project" value="Ensembl"/>
</dbReference>
<name>A0A8C2UNP1_CHILA</name>
<evidence type="ECO:0000256" key="2">
    <source>
        <dbReference type="ARBA" id="ARBA00008326"/>
    </source>
</evidence>
<gene>
    <name evidence="9" type="primary">FGFBP1</name>
</gene>
<evidence type="ECO:0000313" key="10">
    <source>
        <dbReference type="Proteomes" id="UP000694398"/>
    </source>
</evidence>
<evidence type="ECO:0000256" key="6">
    <source>
        <dbReference type="ARBA" id="ARBA00023183"/>
    </source>
</evidence>
<dbReference type="GO" id="GO:0017134">
    <property type="term" value="F:fibroblast growth factor binding"/>
    <property type="evidence" value="ECO:0007669"/>
    <property type="project" value="Ensembl"/>
</dbReference>
<dbReference type="Ensembl" id="ENSCLAT00000002491.1">
    <property type="protein sequence ID" value="ENSCLAP00000002440.1"/>
    <property type="gene ID" value="ENSCLAG00000001767.1"/>
</dbReference>
<dbReference type="GO" id="GO:2000288">
    <property type="term" value="P:positive regulation of myoblast proliferation"/>
    <property type="evidence" value="ECO:0007669"/>
    <property type="project" value="Ensembl"/>
</dbReference>
<dbReference type="OrthoDB" id="8875908at2759"/>
<evidence type="ECO:0000256" key="4">
    <source>
        <dbReference type="ARBA" id="ARBA00022729"/>
    </source>
</evidence>
<reference evidence="9" key="1">
    <citation type="submission" date="2025-08" db="UniProtKB">
        <authorList>
            <consortium name="Ensembl"/>
        </authorList>
    </citation>
    <scope>IDENTIFICATION</scope>
</reference>
<keyword evidence="6" id="KW-0340">Growth factor binding</keyword>
<evidence type="ECO:0000313" key="9">
    <source>
        <dbReference type="Ensembl" id="ENSCLAP00000002440.1"/>
    </source>
</evidence>
<dbReference type="InterPro" id="IPR010510">
    <property type="entry name" value="FGF1-bd"/>
</dbReference>
<dbReference type="GO" id="GO:0009986">
    <property type="term" value="C:cell surface"/>
    <property type="evidence" value="ECO:0007669"/>
    <property type="project" value="Ensembl"/>
</dbReference>
<organism evidence="9 10">
    <name type="scientific">Chinchilla lanigera</name>
    <name type="common">Long-tailed chinchilla</name>
    <name type="synonym">Chinchilla villidera</name>
    <dbReference type="NCBI Taxonomy" id="34839"/>
    <lineage>
        <taxon>Eukaryota</taxon>
        <taxon>Metazoa</taxon>
        <taxon>Chordata</taxon>
        <taxon>Craniata</taxon>
        <taxon>Vertebrata</taxon>
        <taxon>Euteleostomi</taxon>
        <taxon>Mammalia</taxon>
        <taxon>Eutheria</taxon>
        <taxon>Euarchontoglires</taxon>
        <taxon>Glires</taxon>
        <taxon>Rodentia</taxon>
        <taxon>Hystricomorpha</taxon>
        <taxon>Chinchillidae</taxon>
        <taxon>Chinchilla</taxon>
    </lineage>
</organism>
<accession>A0A8C2UNP1</accession>
<dbReference type="GO" id="GO:0005576">
    <property type="term" value="C:extracellular region"/>
    <property type="evidence" value="ECO:0007669"/>
    <property type="project" value="UniProtKB-SubCell"/>
</dbReference>
<dbReference type="GO" id="GO:0007267">
    <property type="term" value="P:cell-cell signaling"/>
    <property type="evidence" value="ECO:0007669"/>
    <property type="project" value="TreeGrafter"/>
</dbReference>
<evidence type="ECO:0000256" key="5">
    <source>
        <dbReference type="ARBA" id="ARBA00023157"/>
    </source>
</evidence>
<feature type="region of interest" description="Disordered" evidence="7">
    <location>
        <begin position="24"/>
        <end position="59"/>
    </location>
</feature>
<dbReference type="Proteomes" id="UP000694398">
    <property type="component" value="Unassembled WGS sequence"/>
</dbReference>
<dbReference type="GO" id="GO:1903589">
    <property type="term" value="P:positive regulation of blood vessel endothelial cell proliferation involved in sprouting angiogenesis"/>
    <property type="evidence" value="ECO:0007669"/>
    <property type="project" value="Ensembl"/>
</dbReference>
<feature type="compositionally biased region" description="Basic and acidic residues" evidence="7">
    <location>
        <begin position="177"/>
        <end position="191"/>
    </location>
</feature>
<comment type="similarity">
    <text evidence="2">Belongs to the fibroblast growth factor-binding protein family.</text>
</comment>
<evidence type="ECO:0000256" key="1">
    <source>
        <dbReference type="ARBA" id="ARBA00004613"/>
    </source>
</evidence>
<proteinExistence type="inferred from homology"/>
<dbReference type="Pfam" id="PF06473">
    <property type="entry name" value="FGF-BP1"/>
    <property type="match status" value="1"/>
</dbReference>
<feature type="signal peptide" evidence="8">
    <location>
        <begin position="1"/>
        <end position="20"/>
    </location>
</feature>
<dbReference type="CTD" id="9982"/>
<evidence type="ECO:0000256" key="3">
    <source>
        <dbReference type="ARBA" id="ARBA00022525"/>
    </source>
</evidence>
<feature type="chain" id="PRO_5034450047" evidence="8">
    <location>
        <begin position="21"/>
        <end position="248"/>
    </location>
</feature>
<evidence type="ECO:0000256" key="7">
    <source>
        <dbReference type="SAM" id="MobiDB-lite"/>
    </source>
</evidence>
<dbReference type="PANTHER" id="PTHR15258:SF2">
    <property type="entry name" value="FIBROBLAST GROWTH FACTOR-BINDING PROTEIN 1"/>
    <property type="match status" value="1"/>
</dbReference>
<dbReference type="OMA" id="VYWKQIG"/>
<dbReference type="RefSeq" id="XP_005402577.1">
    <property type="nucleotide sequence ID" value="XM_005402520.2"/>
</dbReference>
<keyword evidence="4 8" id="KW-0732">Signal</keyword>
<keyword evidence="5" id="KW-1015">Disulfide bond</keyword>
<protein>
    <submittedName>
        <fullName evidence="9">Fibroblast growth factor binding protein 1</fullName>
    </submittedName>
</protein>
<dbReference type="GO" id="GO:0008543">
    <property type="term" value="P:fibroblast growth factor receptor signaling pathway"/>
    <property type="evidence" value="ECO:0007669"/>
    <property type="project" value="Ensembl"/>
</dbReference>
<dbReference type="AlphaFoldDB" id="A0A8C2UNP1"/>
<comment type="subcellular location">
    <subcellularLocation>
        <location evidence="1">Secreted</location>
    </subcellularLocation>
</comment>
<evidence type="ECO:0000256" key="8">
    <source>
        <dbReference type="SAM" id="SignalP"/>
    </source>
</evidence>
<reference evidence="9" key="2">
    <citation type="submission" date="2025-09" db="UniProtKB">
        <authorList>
            <consortium name="Ensembl"/>
        </authorList>
    </citation>
    <scope>IDENTIFICATION</scope>
</reference>
<dbReference type="GeneID" id="102015009"/>
<dbReference type="GO" id="GO:0051450">
    <property type="term" value="P:myoblast proliferation"/>
    <property type="evidence" value="ECO:0007669"/>
    <property type="project" value="Ensembl"/>
</dbReference>
<keyword evidence="3" id="KW-0964">Secreted</keyword>
<dbReference type="GO" id="GO:0045743">
    <property type="term" value="P:positive regulation of fibroblast growth factor receptor signaling pathway"/>
    <property type="evidence" value="ECO:0007669"/>
    <property type="project" value="Ensembl"/>
</dbReference>
<dbReference type="PANTHER" id="PTHR15258">
    <property type="entry name" value="FGF BINDING PROTEIN-RELATED"/>
    <property type="match status" value="1"/>
</dbReference>
<dbReference type="GeneTree" id="ENSGT00940000154372"/>
<keyword evidence="10" id="KW-1185">Reference proteome</keyword>
<feature type="region of interest" description="Disordered" evidence="7">
    <location>
        <begin position="162"/>
        <end position="191"/>
    </location>
</feature>
<sequence length="248" mass="27756">MRIHNLTLLSLLLLASQMLTQKVKHGAKHRQSSTADGDPSVLDKAQSRQRSRTPKSTISGKFVSRDRGATCRWATTEQELGIALRVQCSQEQHKFSCVFAGNPTECLKHHSEKVYWKQIARTLHKQKNVCGDSKNVLKTKVCKKKFPESNFKLESSTLLENMKPGELESKLSPTEHPNNKGDSSKEPYKAKGDVSSTLAVTKAATTRDPKCLDDPDVEMQRKMALDFCGESWSSLCTFFLSMFQATSC</sequence>